<evidence type="ECO:0000256" key="4">
    <source>
        <dbReference type="ARBA" id="ARBA00023136"/>
    </source>
</evidence>
<evidence type="ECO:0000256" key="1">
    <source>
        <dbReference type="ARBA" id="ARBA00004442"/>
    </source>
</evidence>
<accession>A0A0R0DPM0</accession>
<dbReference type="InterPro" id="IPR010583">
    <property type="entry name" value="MipA"/>
</dbReference>
<dbReference type="STRING" id="336566.ABB30_00230"/>
<evidence type="ECO:0000256" key="5">
    <source>
        <dbReference type="ARBA" id="ARBA00023237"/>
    </source>
</evidence>
<keyword evidence="5" id="KW-0998">Cell outer membrane</keyword>
<sequence>MLPGGTCLALATTAQAQPGPPRSPWGIGVAAAVSDSVHAGEGTRVLPIPLLSYETPRFHFRGLTAGWRVAGDDALEVSLLAKARLDGFDADDLGRRQLAANGVDRNGRSDRDKGLDLDLDLDLGMDWSRRGGKLQRELLSDATNRSGGHEIPLQYGYPLRIGATALTPQIGASWQSSDLANYYGTLERGITRSAPRYRPGTVTVPHLGVSLLRPLGTRWAQVGNARYSRLPSALADSPLVHAGTDGPLSLFVGVSGGFTPCWVRPDQATAACRRG</sequence>
<reference evidence="6 7" key="1">
    <citation type="submission" date="2015-05" db="EMBL/GenBank/DDBJ databases">
        <title>Genome sequencing and analysis of members of genus Stenotrophomonas.</title>
        <authorList>
            <person name="Patil P.P."/>
            <person name="Midha S."/>
            <person name="Patil P.B."/>
        </authorList>
    </citation>
    <scope>NUCLEOTIDE SEQUENCE [LARGE SCALE GENOMIC DNA]</scope>
    <source>
        <strain evidence="6 7">DSM 24757</strain>
    </source>
</reference>
<dbReference type="Pfam" id="PF06629">
    <property type="entry name" value="MipA"/>
    <property type="match status" value="1"/>
</dbReference>
<keyword evidence="3" id="KW-0732">Signal</keyword>
<evidence type="ECO:0000256" key="3">
    <source>
        <dbReference type="ARBA" id="ARBA00022729"/>
    </source>
</evidence>
<protein>
    <recommendedName>
        <fullName evidence="8">MipA/OmpV family protein</fullName>
    </recommendedName>
</protein>
<evidence type="ECO:0000256" key="2">
    <source>
        <dbReference type="ARBA" id="ARBA00005722"/>
    </source>
</evidence>
<name>A0A0R0DPM0_9GAMM</name>
<dbReference type="AlphaFoldDB" id="A0A0R0DPM0"/>
<gene>
    <name evidence="6" type="ORF">ABB30_00230</name>
</gene>
<keyword evidence="4" id="KW-0472">Membrane</keyword>
<dbReference type="GO" id="GO:0009252">
    <property type="term" value="P:peptidoglycan biosynthetic process"/>
    <property type="evidence" value="ECO:0007669"/>
    <property type="project" value="TreeGrafter"/>
</dbReference>
<dbReference type="PATRIC" id="fig|336566.3.peg.1010"/>
<evidence type="ECO:0008006" key="8">
    <source>
        <dbReference type="Google" id="ProtNLM"/>
    </source>
</evidence>
<comment type="subcellular location">
    <subcellularLocation>
        <location evidence="1">Cell outer membrane</location>
    </subcellularLocation>
</comment>
<organism evidence="6 7">
    <name type="scientific">Stenotrophomonas ginsengisoli</name>
    <dbReference type="NCBI Taxonomy" id="336566"/>
    <lineage>
        <taxon>Bacteria</taxon>
        <taxon>Pseudomonadati</taxon>
        <taxon>Pseudomonadota</taxon>
        <taxon>Gammaproteobacteria</taxon>
        <taxon>Lysobacterales</taxon>
        <taxon>Lysobacteraceae</taxon>
        <taxon>Stenotrophomonas</taxon>
    </lineage>
</organism>
<comment type="caution">
    <text evidence="6">The sequence shown here is derived from an EMBL/GenBank/DDBJ whole genome shotgun (WGS) entry which is preliminary data.</text>
</comment>
<dbReference type="PANTHER" id="PTHR38776">
    <property type="entry name" value="MLTA-INTERACTING PROTEIN-RELATED"/>
    <property type="match status" value="1"/>
</dbReference>
<dbReference type="Proteomes" id="UP000050956">
    <property type="component" value="Unassembled WGS sequence"/>
</dbReference>
<dbReference type="EMBL" id="LDJM01000002">
    <property type="protein sequence ID" value="KRG79587.1"/>
    <property type="molecule type" value="Genomic_DNA"/>
</dbReference>
<dbReference type="GO" id="GO:0009279">
    <property type="term" value="C:cell outer membrane"/>
    <property type="evidence" value="ECO:0007669"/>
    <property type="project" value="UniProtKB-SubCell"/>
</dbReference>
<evidence type="ECO:0000313" key="6">
    <source>
        <dbReference type="EMBL" id="KRG79587.1"/>
    </source>
</evidence>
<evidence type="ECO:0000313" key="7">
    <source>
        <dbReference type="Proteomes" id="UP000050956"/>
    </source>
</evidence>
<dbReference type="PANTHER" id="PTHR38776:SF1">
    <property type="entry name" value="MLTA-INTERACTING PROTEIN-RELATED"/>
    <property type="match status" value="1"/>
</dbReference>
<comment type="similarity">
    <text evidence="2">Belongs to the MipA/OmpV family.</text>
</comment>
<proteinExistence type="inferred from homology"/>
<keyword evidence="7" id="KW-1185">Reference proteome</keyword>